<protein>
    <submittedName>
        <fullName evidence="1">Uncharacterized protein</fullName>
    </submittedName>
</protein>
<reference evidence="1 2" key="1">
    <citation type="submission" date="2023-12" db="EMBL/GenBank/DDBJ databases">
        <title>the genome sequence of Hyalangium sp. s54d21.</title>
        <authorList>
            <person name="Zhang X."/>
        </authorList>
    </citation>
    <scope>NUCLEOTIDE SEQUENCE [LARGE SCALE GENOMIC DNA]</scope>
    <source>
        <strain evidence="2">s54d21</strain>
    </source>
</reference>
<evidence type="ECO:0000313" key="1">
    <source>
        <dbReference type="EMBL" id="MDY7231449.1"/>
    </source>
</evidence>
<accession>A0ABU5HEZ5</accession>
<dbReference type="Proteomes" id="UP001291309">
    <property type="component" value="Unassembled WGS sequence"/>
</dbReference>
<dbReference type="RefSeq" id="WP_321550158.1">
    <property type="nucleotide sequence ID" value="NZ_JAXIVS010000014.1"/>
</dbReference>
<gene>
    <name evidence="1" type="ORF">SYV04_33970</name>
</gene>
<dbReference type="EMBL" id="JAXIVS010000014">
    <property type="protein sequence ID" value="MDY7231449.1"/>
    <property type="molecule type" value="Genomic_DNA"/>
</dbReference>
<keyword evidence="2" id="KW-1185">Reference proteome</keyword>
<evidence type="ECO:0000313" key="2">
    <source>
        <dbReference type="Proteomes" id="UP001291309"/>
    </source>
</evidence>
<comment type="caution">
    <text evidence="1">The sequence shown here is derived from an EMBL/GenBank/DDBJ whole genome shotgun (WGS) entry which is preliminary data.</text>
</comment>
<organism evidence="1 2">
    <name type="scientific">Hyalangium rubrum</name>
    <dbReference type="NCBI Taxonomy" id="3103134"/>
    <lineage>
        <taxon>Bacteria</taxon>
        <taxon>Pseudomonadati</taxon>
        <taxon>Myxococcota</taxon>
        <taxon>Myxococcia</taxon>
        <taxon>Myxococcales</taxon>
        <taxon>Cystobacterineae</taxon>
        <taxon>Archangiaceae</taxon>
        <taxon>Hyalangium</taxon>
    </lineage>
</organism>
<proteinExistence type="predicted"/>
<sequence length="98" mass="11162">PVASFFPFEAGRGFYLFASLPVNRFRLSFRLLFSGEPLPVFLLEGRGFYLFAASAVNCFPVTYSFCQALRFTSEPRLRIRSKGRGFYLSAAFGVNRLR</sequence>
<name>A0ABU5HEZ5_9BACT</name>
<feature type="non-terminal residue" evidence="1">
    <location>
        <position position="1"/>
    </location>
</feature>